<feature type="region of interest" description="Disordered" evidence="1">
    <location>
        <begin position="110"/>
        <end position="150"/>
    </location>
</feature>
<feature type="compositionally biased region" description="Low complexity" evidence="1">
    <location>
        <begin position="47"/>
        <end position="59"/>
    </location>
</feature>
<evidence type="ECO:0000256" key="1">
    <source>
        <dbReference type="SAM" id="MobiDB-lite"/>
    </source>
</evidence>
<evidence type="ECO:0000313" key="4">
    <source>
        <dbReference type="EMBL" id="CAB4800180.1"/>
    </source>
</evidence>
<dbReference type="EMBL" id="CAFBMT010000003">
    <property type="protein sequence ID" value="CAB4916899.1"/>
    <property type="molecule type" value="Genomic_DNA"/>
</dbReference>
<dbReference type="GO" id="GO:0030020">
    <property type="term" value="F:extracellular matrix structural constituent conferring tensile strength"/>
    <property type="evidence" value="ECO:0007669"/>
    <property type="project" value="TreeGrafter"/>
</dbReference>
<dbReference type="AlphaFoldDB" id="A0A6J7HMN8"/>
<feature type="region of interest" description="Disordered" evidence="1">
    <location>
        <begin position="27"/>
        <end position="83"/>
    </location>
</feature>
<dbReference type="EMBL" id="CAFBIY010000022">
    <property type="protein sequence ID" value="CAB4848039.1"/>
    <property type="molecule type" value="Genomic_DNA"/>
</dbReference>
<dbReference type="EMBL" id="CAFAAV010000003">
    <property type="protein sequence ID" value="CAB4800180.1"/>
    <property type="molecule type" value="Genomic_DNA"/>
</dbReference>
<organism evidence="6">
    <name type="scientific">freshwater metagenome</name>
    <dbReference type="NCBI Taxonomy" id="449393"/>
    <lineage>
        <taxon>unclassified sequences</taxon>
        <taxon>metagenomes</taxon>
        <taxon>ecological metagenomes</taxon>
    </lineage>
</organism>
<feature type="compositionally biased region" description="Low complexity" evidence="1">
    <location>
        <begin position="122"/>
        <end position="135"/>
    </location>
</feature>
<evidence type="ECO:0000313" key="3">
    <source>
        <dbReference type="EMBL" id="CAB4709278.1"/>
    </source>
</evidence>
<dbReference type="GO" id="GO:0030198">
    <property type="term" value="P:extracellular matrix organization"/>
    <property type="evidence" value="ECO:0007669"/>
    <property type="project" value="TreeGrafter"/>
</dbReference>
<gene>
    <name evidence="3" type="ORF">UFOPK2656_00557</name>
    <name evidence="4" type="ORF">UFOPK3099_00070</name>
    <name evidence="5" type="ORF">UFOPK3267_00612</name>
    <name evidence="6" type="ORF">UFOPK3651_00595</name>
    <name evidence="7" type="ORF">UFOPK3931_00761</name>
    <name evidence="2" type="ORF">UFOPK4189_00555</name>
</gene>
<dbReference type="InterPro" id="IPR050149">
    <property type="entry name" value="Collagen_superfamily"/>
</dbReference>
<sequence>MRHRRHLVAMGATGLVTLIAPAVGAHAGAPRPAVTGTTTCRTSWAEAGPQGPQGDLGPQGPQGPTGPTGPTGAAGPVAPLGPSRVAHRVHGTIADLPACADLPGVCVVNQGGPTGPQGDAGPTGPVGPTGSAGPTGPTGPTGGIGGPSRSAHRITAVSCAGIAEECVTVNTGPTGPLGEIGPTGPQGDAGPTGPTGPTGPVGILLGSSRATHRPGLPSQVTVEVSTKCVDEASLALLPVSGNNNQPLLYAAGLAVVAGSAATWTSRLRRRRAR</sequence>
<evidence type="ECO:0000313" key="5">
    <source>
        <dbReference type="EMBL" id="CAB4848039.1"/>
    </source>
</evidence>
<dbReference type="GO" id="GO:0005615">
    <property type="term" value="C:extracellular space"/>
    <property type="evidence" value="ECO:0007669"/>
    <property type="project" value="TreeGrafter"/>
</dbReference>
<dbReference type="GO" id="GO:0031012">
    <property type="term" value="C:extracellular matrix"/>
    <property type="evidence" value="ECO:0007669"/>
    <property type="project" value="TreeGrafter"/>
</dbReference>
<dbReference type="EMBL" id="CAESGF010000003">
    <property type="protein sequence ID" value="CAB4362773.1"/>
    <property type="molecule type" value="Genomic_DNA"/>
</dbReference>
<name>A0A6J7HMN8_9ZZZZ</name>
<dbReference type="Gene3D" id="1.20.5.320">
    <property type="entry name" value="6-Phosphogluconate Dehydrogenase, domain 3"/>
    <property type="match status" value="1"/>
</dbReference>
<dbReference type="EMBL" id="CAFBOL010000013">
    <property type="protein sequence ID" value="CAB4980295.1"/>
    <property type="molecule type" value="Genomic_DNA"/>
</dbReference>
<reference evidence="6" key="1">
    <citation type="submission" date="2020-05" db="EMBL/GenBank/DDBJ databases">
        <authorList>
            <person name="Chiriac C."/>
            <person name="Salcher M."/>
            <person name="Ghai R."/>
            <person name="Kavagutti S V."/>
        </authorList>
    </citation>
    <scope>NUCLEOTIDE SEQUENCE</scope>
</reference>
<evidence type="ECO:0000313" key="7">
    <source>
        <dbReference type="EMBL" id="CAB4980295.1"/>
    </source>
</evidence>
<proteinExistence type="predicted"/>
<evidence type="ECO:0000313" key="2">
    <source>
        <dbReference type="EMBL" id="CAB4362773.1"/>
    </source>
</evidence>
<dbReference type="PANTHER" id="PTHR24023:SF1095">
    <property type="entry name" value="EGF-LIKE DOMAIN-CONTAINING PROTEIN"/>
    <property type="match status" value="1"/>
</dbReference>
<protein>
    <submittedName>
        <fullName evidence="6">Unannotated protein</fullName>
    </submittedName>
</protein>
<evidence type="ECO:0000313" key="6">
    <source>
        <dbReference type="EMBL" id="CAB4916899.1"/>
    </source>
</evidence>
<dbReference type="PANTHER" id="PTHR24023">
    <property type="entry name" value="COLLAGEN ALPHA"/>
    <property type="match status" value="1"/>
</dbReference>
<feature type="compositionally biased region" description="Low complexity" evidence="1">
    <location>
        <begin position="68"/>
        <end position="82"/>
    </location>
</feature>
<accession>A0A6J7HMN8</accession>
<dbReference type="EMBL" id="CAEZYF010000003">
    <property type="protein sequence ID" value="CAB4709278.1"/>
    <property type="molecule type" value="Genomic_DNA"/>
</dbReference>